<evidence type="ECO:0000256" key="1">
    <source>
        <dbReference type="SAM" id="MobiDB-lite"/>
    </source>
</evidence>
<reference evidence="2 3" key="1">
    <citation type="journal article" date="2019" name="Sci. Rep.">
        <title>Orb-weaving spider Araneus ventricosus genome elucidates the spidroin gene catalogue.</title>
        <authorList>
            <person name="Kono N."/>
            <person name="Nakamura H."/>
            <person name="Ohtoshi R."/>
            <person name="Moran D.A.P."/>
            <person name="Shinohara A."/>
            <person name="Yoshida Y."/>
            <person name="Fujiwara M."/>
            <person name="Mori M."/>
            <person name="Tomita M."/>
            <person name="Arakawa K."/>
        </authorList>
    </citation>
    <scope>NUCLEOTIDE SEQUENCE [LARGE SCALE GENOMIC DNA]</scope>
</reference>
<organism evidence="2 3">
    <name type="scientific">Araneus ventricosus</name>
    <name type="common">Orbweaver spider</name>
    <name type="synonym">Epeira ventricosa</name>
    <dbReference type="NCBI Taxonomy" id="182803"/>
    <lineage>
        <taxon>Eukaryota</taxon>
        <taxon>Metazoa</taxon>
        <taxon>Ecdysozoa</taxon>
        <taxon>Arthropoda</taxon>
        <taxon>Chelicerata</taxon>
        <taxon>Arachnida</taxon>
        <taxon>Araneae</taxon>
        <taxon>Araneomorphae</taxon>
        <taxon>Entelegynae</taxon>
        <taxon>Araneoidea</taxon>
        <taxon>Araneidae</taxon>
        <taxon>Araneus</taxon>
    </lineage>
</organism>
<feature type="region of interest" description="Disordered" evidence="1">
    <location>
        <begin position="72"/>
        <end position="94"/>
    </location>
</feature>
<dbReference type="AlphaFoldDB" id="A0A4Y2HLF0"/>
<dbReference type="EMBL" id="BGPR01002012">
    <property type="protein sequence ID" value="GBM66224.1"/>
    <property type="molecule type" value="Genomic_DNA"/>
</dbReference>
<proteinExistence type="predicted"/>
<keyword evidence="3" id="KW-1185">Reference proteome</keyword>
<dbReference type="Proteomes" id="UP000499080">
    <property type="component" value="Unassembled WGS sequence"/>
</dbReference>
<name>A0A4Y2HLF0_ARAVE</name>
<feature type="region of interest" description="Disordered" evidence="1">
    <location>
        <begin position="1"/>
        <end position="22"/>
    </location>
</feature>
<protein>
    <submittedName>
        <fullName evidence="2">Uncharacterized protein</fullName>
    </submittedName>
</protein>
<accession>A0A4Y2HLF0</accession>
<gene>
    <name evidence="2" type="ORF">AVEN_27910_1</name>
</gene>
<evidence type="ECO:0000313" key="3">
    <source>
        <dbReference type="Proteomes" id="UP000499080"/>
    </source>
</evidence>
<sequence>MDSKWWNSESKTLSADSNLGPRCEASGDPIVLPRLGHRCEASGETIALPRLGPRCEASGETIALPRLEPRVEARNETRGKRSLGGRNSEILNLV</sequence>
<evidence type="ECO:0000313" key="2">
    <source>
        <dbReference type="EMBL" id="GBM66224.1"/>
    </source>
</evidence>
<feature type="compositionally biased region" description="Polar residues" evidence="1">
    <location>
        <begin position="1"/>
        <end position="17"/>
    </location>
</feature>
<comment type="caution">
    <text evidence="2">The sequence shown here is derived from an EMBL/GenBank/DDBJ whole genome shotgun (WGS) entry which is preliminary data.</text>
</comment>